<evidence type="ECO:0000313" key="2">
    <source>
        <dbReference type="EMBL" id="QCW82540.1"/>
    </source>
</evidence>
<dbReference type="SUPFAM" id="SSF52540">
    <property type="entry name" value="P-loop containing nucleoside triphosphate hydrolases"/>
    <property type="match status" value="2"/>
</dbReference>
<dbReference type="RefSeq" id="WP_017839625.1">
    <property type="nucleotide sequence ID" value="NZ_CP035467.1"/>
</dbReference>
<dbReference type="OrthoDB" id="9775224at2"/>
<dbReference type="STRING" id="675511.GCA_000341735_01026"/>
<dbReference type="AlphaFoldDB" id="A0A4P9UPT5"/>
<dbReference type="PANTHER" id="PTHR34383">
    <property type="entry name" value="POLYPHOSPHATE:AMP PHOSPHOTRANSFERASE-RELATED"/>
    <property type="match status" value="1"/>
</dbReference>
<dbReference type="Gene3D" id="3.40.50.300">
    <property type="entry name" value="P-loop containing nucleotide triphosphate hydrolases"/>
    <property type="match status" value="2"/>
</dbReference>
<dbReference type="GO" id="GO:0006797">
    <property type="term" value="P:polyphosphate metabolic process"/>
    <property type="evidence" value="ECO:0007669"/>
    <property type="project" value="InterPro"/>
</dbReference>
<dbReference type="GO" id="GO:0043751">
    <property type="term" value="F:polyphosphate:AMP phosphotransferase activity"/>
    <property type="evidence" value="ECO:0007669"/>
    <property type="project" value="InterPro"/>
</dbReference>
<feature type="domain" description="Polyphosphate kinase-2-related" evidence="1">
    <location>
        <begin position="267"/>
        <end position="490"/>
    </location>
</feature>
<evidence type="ECO:0000313" key="3">
    <source>
        <dbReference type="Proteomes" id="UP000305881"/>
    </source>
</evidence>
<dbReference type="EMBL" id="CP035467">
    <property type="protein sequence ID" value="QCW82540.1"/>
    <property type="molecule type" value="Genomic_DNA"/>
</dbReference>
<organism evidence="2 3">
    <name type="scientific">Methylotuvimicrobium buryatense</name>
    <name type="common">Methylomicrobium buryatense</name>
    <dbReference type="NCBI Taxonomy" id="95641"/>
    <lineage>
        <taxon>Bacteria</taxon>
        <taxon>Pseudomonadati</taxon>
        <taxon>Pseudomonadota</taxon>
        <taxon>Gammaproteobacteria</taxon>
        <taxon>Methylococcales</taxon>
        <taxon>Methylococcaceae</taxon>
        <taxon>Methylotuvimicrobium</taxon>
    </lineage>
</organism>
<accession>A0A4P9UPT5</accession>
<feature type="domain" description="Polyphosphate kinase-2-related" evidence="1">
    <location>
        <begin position="11"/>
        <end position="233"/>
    </location>
</feature>
<dbReference type="InterPro" id="IPR022488">
    <property type="entry name" value="PPK2-related"/>
</dbReference>
<reference evidence="3" key="1">
    <citation type="journal article" date="2019" name="J. Bacteriol.">
        <title>A Mutagenic Screen Identifies a TonB-Dependent Receptor Required for the Lanthanide Metal Switch in the Type I Methanotroph 'Methylotuvimicrobium buryatense' 5GB1C.</title>
        <authorList>
            <person name="Groom J.D."/>
            <person name="Ford S.M."/>
            <person name="Pesesky M.W."/>
            <person name="Lidstrom M.E."/>
        </authorList>
    </citation>
    <scope>NUCLEOTIDE SEQUENCE [LARGE SCALE GENOMIC DNA]</scope>
    <source>
        <strain evidence="3">5GB1C</strain>
    </source>
</reference>
<dbReference type="KEGG" id="mbur:EQU24_10070"/>
<dbReference type="InterPro" id="IPR022489">
    <property type="entry name" value="PolyP_AMP_Tfrase"/>
</dbReference>
<dbReference type="InterPro" id="IPR027417">
    <property type="entry name" value="P-loop_NTPase"/>
</dbReference>
<evidence type="ECO:0000259" key="1">
    <source>
        <dbReference type="Pfam" id="PF03976"/>
    </source>
</evidence>
<keyword evidence="3" id="KW-1185">Reference proteome</keyword>
<dbReference type="NCBIfam" id="TIGR03708">
    <property type="entry name" value="poly_P_AMP_trns"/>
    <property type="match status" value="1"/>
</dbReference>
<dbReference type="Pfam" id="PF03976">
    <property type="entry name" value="PPK2"/>
    <property type="match status" value="2"/>
</dbReference>
<dbReference type="PANTHER" id="PTHR34383:SF3">
    <property type="entry name" value="POLYPHOSPHATE:AMP PHOSPHOTRANSFERASE"/>
    <property type="match status" value="1"/>
</dbReference>
<protein>
    <submittedName>
        <fullName evidence="2">Polyphosphate:AMP phosphotransferase</fullName>
    </submittedName>
</protein>
<gene>
    <name evidence="2" type="primary">pap</name>
    <name evidence="2" type="ORF">EQU24_10070</name>
</gene>
<sequence>MFEIAELGHTLKKSEYNEQIPELRTQLLLLQQQLGTCDFPVIILISGVDGGGKGQVINLLNEWLDARYMETFAFDEPSDEEKERPKYWRYWRSLPPKGRIGIYVGSWYSDPISHRVYGDIDDSQLSVELKHINEMEQLLINDGALIIKCWLHLKKETQKKRLKELEKDPETSWQVTERDKKHLKLYDEFVEIAENVLTTTSTGISPWLVVEGADIRYSSLTVGQHVLHRIRQHIESRNGKSENINGLPFVNINQQSLLDTLDLSLELDKKDYNDQLLHYQGKLNKLVRMAREQKRSTILVFEGWDAAGKGGAIRRTTSAIDARSYRVIQTAAPTDEEAAHHYLWRFWRHIPRAGKVTIYDRSWYGRVLVERVEGFAQEKEWMRSYSEIVNFEEALIEHGILLLKFWLHIDKDEQLERFKAREQISYKKHKITEDDYRNREKWDDYKIAVNEMIARTSTRAVPWLMIEANDKRYARIKILKTVCEKLEAMLEPEK</sequence>
<proteinExistence type="predicted"/>
<name>A0A4P9UPT5_METBY</name>
<dbReference type="Proteomes" id="UP000305881">
    <property type="component" value="Chromosome"/>
</dbReference>